<evidence type="ECO:0000259" key="3">
    <source>
        <dbReference type="Pfam" id="PF00144"/>
    </source>
</evidence>
<comment type="caution">
    <text evidence="4">The sequence shown here is derived from an EMBL/GenBank/DDBJ whole genome shotgun (WGS) entry which is preliminary data.</text>
</comment>
<protein>
    <submittedName>
        <fullName evidence="4">Beta-lactamase/transpeptidase-like protein</fullName>
    </submittedName>
</protein>
<keyword evidence="5" id="KW-1185">Reference proteome</keyword>
<dbReference type="GO" id="GO:0016787">
    <property type="term" value="F:hydrolase activity"/>
    <property type="evidence" value="ECO:0007669"/>
    <property type="project" value="UniProtKB-KW"/>
</dbReference>
<dbReference type="PANTHER" id="PTHR43283:SF17">
    <property type="entry name" value="(LOVD), PUTATIVE (AFU_ORTHOLOGUE AFUA_5G00920)-RELATED"/>
    <property type="match status" value="1"/>
</dbReference>
<dbReference type="EMBL" id="JAADJZ010000023">
    <property type="protein sequence ID" value="KAF2867507.1"/>
    <property type="molecule type" value="Genomic_DNA"/>
</dbReference>
<comment type="similarity">
    <text evidence="1">Belongs to the class-A beta-lactamase family.</text>
</comment>
<reference evidence="4 5" key="1">
    <citation type="submission" date="2020-01" db="EMBL/GenBank/DDBJ databases">
        <authorList>
            <consortium name="DOE Joint Genome Institute"/>
            <person name="Haridas S."/>
            <person name="Albert R."/>
            <person name="Binder M."/>
            <person name="Bloem J."/>
            <person name="Labutti K."/>
            <person name="Salamov A."/>
            <person name="Andreopoulos B."/>
            <person name="Baker S.E."/>
            <person name="Barry K."/>
            <person name="Bills G."/>
            <person name="Bluhm B.H."/>
            <person name="Cannon C."/>
            <person name="Castanera R."/>
            <person name="Culley D.E."/>
            <person name="Daum C."/>
            <person name="Ezra D."/>
            <person name="Gonzalez J.B."/>
            <person name="Henrissat B."/>
            <person name="Kuo A."/>
            <person name="Liang C."/>
            <person name="Lipzen A."/>
            <person name="Lutzoni F."/>
            <person name="Magnuson J."/>
            <person name="Mondo S."/>
            <person name="Nolan M."/>
            <person name="Ohm R."/>
            <person name="Pangilinan J."/>
            <person name="Park H.-J.H."/>
            <person name="Ramirez L."/>
            <person name="Alfaro M."/>
            <person name="Sun H."/>
            <person name="Tritt A."/>
            <person name="Yoshinaga Y."/>
            <person name="Zwiers L.-H.L."/>
            <person name="Turgeon B.G."/>
            <person name="Goodwin S.B."/>
            <person name="Spatafora J.W."/>
            <person name="Crous P.W."/>
            <person name="Grigoriev I.V."/>
        </authorList>
    </citation>
    <scope>NUCLEOTIDE SEQUENCE [LARGE SCALE GENOMIC DNA]</scope>
    <source>
        <strain evidence="4 5">CBS 611.86</strain>
    </source>
</reference>
<dbReference type="InterPro" id="IPR012338">
    <property type="entry name" value="Beta-lactam/transpept-like"/>
</dbReference>
<dbReference type="Pfam" id="PF00144">
    <property type="entry name" value="Beta-lactamase"/>
    <property type="match status" value="1"/>
</dbReference>
<dbReference type="Gene3D" id="3.40.710.10">
    <property type="entry name" value="DD-peptidase/beta-lactamase superfamily"/>
    <property type="match status" value="1"/>
</dbReference>
<evidence type="ECO:0000313" key="4">
    <source>
        <dbReference type="EMBL" id="KAF2867507.1"/>
    </source>
</evidence>
<feature type="domain" description="Beta-lactamase-related" evidence="3">
    <location>
        <begin position="21"/>
        <end position="387"/>
    </location>
</feature>
<evidence type="ECO:0000256" key="1">
    <source>
        <dbReference type="ARBA" id="ARBA00009009"/>
    </source>
</evidence>
<dbReference type="SUPFAM" id="SSF56601">
    <property type="entry name" value="beta-lactamase/transpeptidase-like"/>
    <property type="match status" value="1"/>
</dbReference>
<name>A0A7C8I962_9PLEO</name>
<dbReference type="InterPro" id="IPR001466">
    <property type="entry name" value="Beta-lactam-related"/>
</dbReference>
<keyword evidence="2" id="KW-0378">Hydrolase</keyword>
<organism evidence="4 5">
    <name type="scientific">Massariosphaeria phaeospora</name>
    <dbReference type="NCBI Taxonomy" id="100035"/>
    <lineage>
        <taxon>Eukaryota</taxon>
        <taxon>Fungi</taxon>
        <taxon>Dikarya</taxon>
        <taxon>Ascomycota</taxon>
        <taxon>Pezizomycotina</taxon>
        <taxon>Dothideomycetes</taxon>
        <taxon>Pleosporomycetidae</taxon>
        <taxon>Pleosporales</taxon>
        <taxon>Pleosporales incertae sedis</taxon>
        <taxon>Massariosphaeria</taxon>
    </lineage>
</organism>
<dbReference type="OrthoDB" id="428260at2759"/>
<evidence type="ECO:0000313" key="5">
    <source>
        <dbReference type="Proteomes" id="UP000481861"/>
    </source>
</evidence>
<sequence>MGKKPMKAFEAILEKATAKGANNVPGAAMAVVDKDGKYVYKKVAGYSGVAEDAKPLKFDQTFFVASCTKLVTSIAAMQCVERGLIGLDDTIDNYLPELAAQPVASLKSPTEFELKPAKNSITLRQLVTHSSGVVYDSFDPAITLWRASHNETPNFPPTDGLVATSFAYPRAFDAGESWMYGGGLDWTSLLVARLNNVSFEDYVTKHIAKPLHLKAFTWHLSRHPEVGKKLMASSFRGEDGKLVPGTTPPWPEPVGEGGGAGIFTTVHDYTRVLADLLKDKPVLLSPSSIDQFFSPQFAPGSGPAQGMVTNDEQTWGPVLGAHTDGVSMNHGLGGALVMEDVDRKDYFKPKGTLTWSGMLNLMWSVNRERGLALFYATQVLPWNDAKTFKLASDFETAVWREIGKC</sequence>
<gene>
    <name evidence="4" type="ORF">BDV95DRAFT_610895</name>
</gene>
<dbReference type="Proteomes" id="UP000481861">
    <property type="component" value="Unassembled WGS sequence"/>
</dbReference>
<accession>A0A7C8I962</accession>
<dbReference type="AlphaFoldDB" id="A0A7C8I962"/>
<evidence type="ECO:0000256" key="2">
    <source>
        <dbReference type="ARBA" id="ARBA00022801"/>
    </source>
</evidence>
<proteinExistence type="inferred from homology"/>
<dbReference type="InterPro" id="IPR050789">
    <property type="entry name" value="Diverse_Enzym_Activities"/>
</dbReference>
<dbReference type="PANTHER" id="PTHR43283">
    <property type="entry name" value="BETA-LACTAMASE-RELATED"/>
    <property type="match status" value="1"/>
</dbReference>